<dbReference type="InterPro" id="IPR015797">
    <property type="entry name" value="NUDIX_hydrolase-like_dom_sf"/>
</dbReference>
<dbReference type="PANTHER" id="PTHR12992">
    <property type="entry name" value="NUDIX HYDROLASE"/>
    <property type="match status" value="1"/>
</dbReference>
<evidence type="ECO:0000313" key="9">
    <source>
        <dbReference type="EMBL" id="SFZ76428.1"/>
    </source>
</evidence>
<organism evidence="9 10">
    <name type="scientific">Chitinimonas taiwanensis DSM 18899</name>
    <dbReference type="NCBI Taxonomy" id="1121279"/>
    <lineage>
        <taxon>Bacteria</taxon>
        <taxon>Pseudomonadati</taxon>
        <taxon>Pseudomonadota</taxon>
        <taxon>Betaproteobacteria</taxon>
        <taxon>Neisseriales</taxon>
        <taxon>Chitinibacteraceae</taxon>
        <taxon>Chitinimonas</taxon>
    </lineage>
</organism>
<evidence type="ECO:0000256" key="6">
    <source>
        <dbReference type="ARBA" id="ARBA00023211"/>
    </source>
</evidence>
<sequence length="205" mass="22369">MLILPTDFNASRDWLAHRLDTVKLAPGGDVEAGGDATPAAVLVPIVMHASGPTVLFTKRTEKLAKHAGQISFPGGRIEPDETPESAALRETDEEVGIRADFIVPVGRLAQYTTVSRYRVTPVVGLLKPGFDLVLQADEVAEVFEVPLAFLLERSNFVEKVLNFPERRAVTYAVNWQGKIIWGATAGMLMTLYRTLNPDATSEPTP</sequence>
<dbReference type="PROSITE" id="PS51462">
    <property type="entry name" value="NUDIX"/>
    <property type="match status" value="1"/>
</dbReference>
<dbReference type="AlphaFoldDB" id="A0A1K2HHX5"/>
<dbReference type="OrthoDB" id="9802805at2"/>
<keyword evidence="4 7" id="KW-0378">Hydrolase</keyword>
<reference evidence="9 10" key="1">
    <citation type="submission" date="2016-11" db="EMBL/GenBank/DDBJ databases">
        <authorList>
            <person name="Jaros S."/>
            <person name="Januszkiewicz K."/>
            <person name="Wedrychowicz H."/>
        </authorList>
    </citation>
    <scope>NUCLEOTIDE SEQUENCE [LARGE SCALE GENOMIC DNA]</scope>
    <source>
        <strain evidence="9 10">DSM 18899</strain>
    </source>
</reference>
<dbReference type="Gene3D" id="3.90.79.10">
    <property type="entry name" value="Nucleoside Triphosphate Pyrophosphohydrolase"/>
    <property type="match status" value="1"/>
</dbReference>
<proteinExistence type="inferred from homology"/>
<dbReference type="STRING" id="1121279.SAMN02745887_01954"/>
<dbReference type="InterPro" id="IPR020476">
    <property type="entry name" value="Nudix_hydrolase"/>
</dbReference>
<protein>
    <submittedName>
        <fullName evidence="9">NUDIX domain-containing protein</fullName>
    </submittedName>
</protein>
<comment type="cofactor">
    <cofactor evidence="2">
        <name>Mg(2+)</name>
        <dbReference type="ChEBI" id="CHEBI:18420"/>
    </cofactor>
</comment>
<evidence type="ECO:0000256" key="3">
    <source>
        <dbReference type="ARBA" id="ARBA00022723"/>
    </source>
</evidence>
<dbReference type="Proteomes" id="UP000186513">
    <property type="component" value="Unassembled WGS sequence"/>
</dbReference>
<keyword evidence="6" id="KW-0464">Manganese</keyword>
<dbReference type="InterPro" id="IPR000086">
    <property type="entry name" value="NUDIX_hydrolase_dom"/>
</dbReference>
<accession>A0A1K2HHX5</accession>
<dbReference type="GO" id="GO:0010945">
    <property type="term" value="F:coenzyme A diphosphatase activity"/>
    <property type="evidence" value="ECO:0007669"/>
    <property type="project" value="InterPro"/>
</dbReference>
<evidence type="ECO:0000256" key="2">
    <source>
        <dbReference type="ARBA" id="ARBA00001946"/>
    </source>
</evidence>
<evidence type="ECO:0000256" key="4">
    <source>
        <dbReference type="ARBA" id="ARBA00022801"/>
    </source>
</evidence>
<dbReference type="InterPro" id="IPR045121">
    <property type="entry name" value="CoAse"/>
</dbReference>
<name>A0A1K2HHX5_9NEIS</name>
<dbReference type="InterPro" id="IPR020084">
    <property type="entry name" value="NUDIX_hydrolase_CS"/>
</dbReference>
<dbReference type="PRINTS" id="PR00502">
    <property type="entry name" value="NUDIXFAMILY"/>
</dbReference>
<keyword evidence="5" id="KW-0460">Magnesium</keyword>
<dbReference type="SUPFAM" id="SSF55811">
    <property type="entry name" value="Nudix"/>
    <property type="match status" value="1"/>
</dbReference>
<gene>
    <name evidence="9" type="ORF">SAMN02745887_01954</name>
</gene>
<dbReference type="GO" id="GO:0046872">
    <property type="term" value="F:metal ion binding"/>
    <property type="evidence" value="ECO:0007669"/>
    <property type="project" value="UniProtKB-KW"/>
</dbReference>
<evidence type="ECO:0000313" key="10">
    <source>
        <dbReference type="Proteomes" id="UP000186513"/>
    </source>
</evidence>
<evidence type="ECO:0000256" key="7">
    <source>
        <dbReference type="RuleBase" id="RU003476"/>
    </source>
</evidence>
<dbReference type="CDD" id="cd03426">
    <property type="entry name" value="NUDIX_CoAse_Nudt7"/>
    <property type="match status" value="1"/>
</dbReference>
<evidence type="ECO:0000256" key="5">
    <source>
        <dbReference type="ARBA" id="ARBA00022842"/>
    </source>
</evidence>
<dbReference type="PANTHER" id="PTHR12992:SF11">
    <property type="entry name" value="MITOCHONDRIAL COENZYME A DIPHOSPHATASE NUDT8"/>
    <property type="match status" value="1"/>
</dbReference>
<dbReference type="EMBL" id="FPKR01000007">
    <property type="protein sequence ID" value="SFZ76428.1"/>
    <property type="molecule type" value="Genomic_DNA"/>
</dbReference>
<keyword evidence="10" id="KW-1185">Reference proteome</keyword>
<comment type="similarity">
    <text evidence="7">Belongs to the Nudix hydrolase family.</text>
</comment>
<keyword evidence="3" id="KW-0479">Metal-binding</keyword>
<dbReference type="RefSeq" id="WP_072428472.1">
    <property type="nucleotide sequence ID" value="NZ_FPKR01000007.1"/>
</dbReference>
<dbReference type="Pfam" id="PF00293">
    <property type="entry name" value="NUDIX"/>
    <property type="match status" value="1"/>
</dbReference>
<dbReference type="PROSITE" id="PS00893">
    <property type="entry name" value="NUDIX_BOX"/>
    <property type="match status" value="1"/>
</dbReference>
<feature type="domain" description="Nudix hydrolase" evidence="8">
    <location>
        <begin position="36"/>
        <end position="167"/>
    </location>
</feature>
<evidence type="ECO:0000259" key="8">
    <source>
        <dbReference type="PROSITE" id="PS51462"/>
    </source>
</evidence>
<comment type="cofactor">
    <cofactor evidence="1">
        <name>Mn(2+)</name>
        <dbReference type="ChEBI" id="CHEBI:29035"/>
    </cofactor>
</comment>
<evidence type="ECO:0000256" key="1">
    <source>
        <dbReference type="ARBA" id="ARBA00001936"/>
    </source>
</evidence>